<dbReference type="GO" id="GO:0005975">
    <property type="term" value="P:carbohydrate metabolic process"/>
    <property type="evidence" value="ECO:0007669"/>
    <property type="project" value="UniProtKB-ARBA"/>
</dbReference>
<dbReference type="Proteomes" id="UP000678679">
    <property type="component" value="Chromosome 1"/>
</dbReference>
<reference evidence="2 3" key="1">
    <citation type="submission" date="2021-05" db="EMBL/GenBank/DDBJ databases">
        <title>Comparative genomic studies on the polysaccharide-degrading batcterial strains of the Flammeovirga genus.</title>
        <authorList>
            <person name="Zewei F."/>
            <person name="Zheng Z."/>
            <person name="Yu L."/>
            <person name="Ruyue G."/>
            <person name="Yanhong M."/>
            <person name="Yuanyuan C."/>
            <person name="Jingyan G."/>
            <person name="Wenjun H."/>
        </authorList>
    </citation>
    <scope>NUCLEOTIDE SEQUENCE [LARGE SCALE GENOMIC DNA]</scope>
    <source>
        <strain evidence="2 3">NBRC:100898</strain>
    </source>
</reference>
<dbReference type="EMBL" id="CP076132">
    <property type="protein sequence ID" value="QWG02436.1"/>
    <property type="molecule type" value="Genomic_DNA"/>
</dbReference>
<keyword evidence="1" id="KW-0732">Signal</keyword>
<evidence type="ECO:0000256" key="1">
    <source>
        <dbReference type="SAM" id="SignalP"/>
    </source>
</evidence>
<sequence length="390" mass="44677">MKFHFIKIMTLVSLMSLLFSCSEETSNPNQKVSFSFDVTDSSSRDSLTPTKVIVSIEQDGDEIKNLTSLELYNSNGSYISEELELPGGDFSVTEFLVTDDSNSIIYLTPKVGSDFENFVTTPLPHLFNVESEESTIVVLDVIDAQLASLEEFGYSSFTFNIVDYFKVGLQLYLSFDGGVVADSSTNNHVFTSYGDVQFSTDKDGVENNAISFDGVDEYISMSNSLVKDYEKFTCSVWLKPDNFDVEYVGFFNQSPDYYVSEEENRDQVIGFFTRSKYHPTYGGFGWTINFQDYSWLDTRFVYDDEPNKWVHYVSTFDGEVWVNYINGFEVSRHEVESNKLLGNSYPLEIGRTRAFPSTGLLTKYYKGSMDEYRVYDRALSEYEVYQLYKK</sequence>
<protein>
    <submittedName>
        <fullName evidence="2">LamG domain-containing protein</fullName>
    </submittedName>
</protein>
<keyword evidence="3" id="KW-1185">Reference proteome</keyword>
<proteinExistence type="predicted"/>
<organism evidence="2 3">
    <name type="scientific">Flammeovirga yaeyamensis</name>
    <dbReference type="NCBI Taxonomy" id="367791"/>
    <lineage>
        <taxon>Bacteria</taxon>
        <taxon>Pseudomonadati</taxon>
        <taxon>Bacteroidota</taxon>
        <taxon>Cytophagia</taxon>
        <taxon>Cytophagales</taxon>
        <taxon>Flammeovirgaceae</taxon>
        <taxon>Flammeovirga</taxon>
    </lineage>
</organism>
<accession>A0AAX1N528</accession>
<feature type="chain" id="PRO_5044004692" evidence="1">
    <location>
        <begin position="26"/>
        <end position="390"/>
    </location>
</feature>
<name>A0AAX1N528_9BACT</name>
<dbReference type="Pfam" id="PF13385">
    <property type="entry name" value="Laminin_G_3"/>
    <property type="match status" value="1"/>
</dbReference>
<dbReference type="Gene3D" id="2.60.120.200">
    <property type="match status" value="1"/>
</dbReference>
<dbReference type="SUPFAM" id="SSF49899">
    <property type="entry name" value="Concanavalin A-like lectins/glucanases"/>
    <property type="match status" value="1"/>
</dbReference>
<evidence type="ECO:0000313" key="3">
    <source>
        <dbReference type="Proteomes" id="UP000678679"/>
    </source>
</evidence>
<dbReference type="RefSeq" id="WP_215585785.1">
    <property type="nucleotide sequence ID" value="NZ_CP076132.1"/>
</dbReference>
<gene>
    <name evidence="2" type="ORF">KMW28_02315</name>
</gene>
<feature type="signal peptide" evidence="1">
    <location>
        <begin position="1"/>
        <end position="25"/>
    </location>
</feature>
<evidence type="ECO:0000313" key="2">
    <source>
        <dbReference type="EMBL" id="QWG02436.1"/>
    </source>
</evidence>
<dbReference type="PROSITE" id="PS51257">
    <property type="entry name" value="PROKAR_LIPOPROTEIN"/>
    <property type="match status" value="1"/>
</dbReference>
<dbReference type="GO" id="GO:0004553">
    <property type="term" value="F:hydrolase activity, hydrolyzing O-glycosyl compounds"/>
    <property type="evidence" value="ECO:0007669"/>
    <property type="project" value="UniProtKB-ARBA"/>
</dbReference>
<dbReference type="KEGG" id="fya:KMW28_02315"/>
<dbReference type="AlphaFoldDB" id="A0AAX1N528"/>
<dbReference type="InterPro" id="IPR013320">
    <property type="entry name" value="ConA-like_dom_sf"/>
</dbReference>